<keyword evidence="3" id="KW-1185">Reference proteome</keyword>
<dbReference type="SUPFAM" id="SSF47391">
    <property type="entry name" value="Dimerization-anchoring domain of cAMP-dependent PK regulatory subunit"/>
    <property type="match status" value="1"/>
</dbReference>
<evidence type="ECO:0008006" key="4">
    <source>
        <dbReference type="Google" id="ProtNLM"/>
    </source>
</evidence>
<dbReference type="SUPFAM" id="SSF52540">
    <property type="entry name" value="P-loop containing nucleoside triphosphate hydrolases"/>
    <property type="match status" value="1"/>
</dbReference>
<accession>A0A8I6TES4</accession>
<feature type="compositionally biased region" description="Basic and acidic residues" evidence="1">
    <location>
        <begin position="325"/>
        <end position="338"/>
    </location>
</feature>
<dbReference type="RefSeq" id="XP_014244681.1">
    <property type="nucleotide sequence ID" value="XM_014389195.2"/>
</dbReference>
<name>A0A8I6TES4_CIMLE</name>
<dbReference type="Pfam" id="PF00612">
    <property type="entry name" value="IQ"/>
    <property type="match status" value="2"/>
</dbReference>
<dbReference type="SMART" id="SM00015">
    <property type="entry name" value="IQ"/>
    <property type="match status" value="2"/>
</dbReference>
<dbReference type="PANTHER" id="PTHR10699:SF11">
    <property type="entry name" value="IGLOO, ISOFORM A"/>
    <property type="match status" value="1"/>
</dbReference>
<dbReference type="GeneID" id="106663940"/>
<dbReference type="PANTHER" id="PTHR10699">
    <property type="entry name" value="NEUROMODULIN"/>
    <property type="match status" value="1"/>
</dbReference>
<evidence type="ECO:0000313" key="3">
    <source>
        <dbReference type="Proteomes" id="UP000494040"/>
    </source>
</evidence>
<feature type="region of interest" description="Disordered" evidence="1">
    <location>
        <begin position="279"/>
        <end position="360"/>
    </location>
</feature>
<dbReference type="CDD" id="cd23767">
    <property type="entry name" value="IQCD"/>
    <property type="match status" value="2"/>
</dbReference>
<dbReference type="OrthoDB" id="6631328at2759"/>
<feature type="region of interest" description="Disordered" evidence="1">
    <location>
        <begin position="242"/>
        <end position="266"/>
    </location>
</feature>
<dbReference type="Proteomes" id="UP000494040">
    <property type="component" value="Unassembled WGS sequence"/>
</dbReference>
<evidence type="ECO:0000256" key="1">
    <source>
        <dbReference type="SAM" id="MobiDB-lite"/>
    </source>
</evidence>
<dbReference type="KEGG" id="clec:106663940"/>
<protein>
    <recommendedName>
        <fullName evidence="4">RIIa domain-containing protein</fullName>
    </recommendedName>
</protein>
<dbReference type="AlphaFoldDB" id="A0A8I6TES4"/>
<proteinExistence type="predicted"/>
<dbReference type="InterPro" id="IPR027417">
    <property type="entry name" value="P-loop_NTPase"/>
</dbReference>
<dbReference type="GO" id="GO:0005516">
    <property type="term" value="F:calmodulin binding"/>
    <property type="evidence" value="ECO:0007669"/>
    <property type="project" value="TreeGrafter"/>
</dbReference>
<organism evidence="2 3">
    <name type="scientific">Cimex lectularius</name>
    <name type="common">Bed bug</name>
    <name type="synonym">Acanthia lectularia</name>
    <dbReference type="NCBI Taxonomy" id="79782"/>
    <lineage>
        <taxon>Eukaryota</taxon>
        <taxon>Metazoa</taxon>
        <taxon>Ecdysozoa</taxon>
        <taxon>Arthropoda</taxon>
        <taxon>Hexapoda</taxon>
        <taxon>Insecta</taxon>
        <taxon>Pterygota</taxon>
        <taxon>Neoptera</taxon>
        <taxon>Paraneoptera</taxon>
        <taxon>Hemiptera</taxon>
        <taxon>Heteroptera</taxon>
        <taxon>Panheteroptera</taxon>
        <taxon>Cimicomorpha</taxon>
        <taxon>Cimicidae</taxon>
        <taxon>Cimex</taxon>
    </lineage>
</organism>
<sequence length="407" mass="46188">MAYTLQVHGEKRVYPIPNGLYELMSDIAREVLRNQPCHIVSYIAEYLEALIKTKTLTKVALKEVDDVLCGEDPCVSLCISFGVSLDVANRAAAIIQAAFLGYLARKKMKKPSYEFAPVNPPTEITLDKFLEAHKISFLQATDAAIKIQASWRGFAVRKRLRREKEHATAPDQYTVESWNHDWLWKEFEITPDSEEALVFHKENLLPKRVFEKSKYLPRRNITIDHHKLKTLFRGEREDYEQLDNSDFSDRGSREMESWGEEQEAFVETPASKVQGDVYEEKDVKRKKPKTGGSGEGDTISQGGTQDEFAEEFRKSSSSVASIKGDALEDRIPEEHDKSSYLPETLSNPTFIPEEESSFQDTLGTVRTSYHMEGEGELDLTADSEDEAGNMAEFRPPVAPSTLMDETE</sequence>
<dbReference type="EnsemblMetazoa" id="XM_014389195.2">
    <property type="protein sequence ID" value="XP_014244681.1"/>
    <property type="gene ID" value="LOC106663940"/>
</dbReference>
<dbReference type="Gene3D" id="1.20.890.10">
    <property type="entry name" value="cAMP-dependent protein kinase regulatory subunit, dimerization-anchoring domain"/>
    <property type="match status" value="1"/>
</dbReference>
<feature type="compositionally biased region" description="Basic and acidic residues" evidence="1">
    <location>
        <begin position="247"/>
        <end position="256"/>
    </location>
</feature>
<dbReference type="Gene3D" id="1.20.5.190">
    <property type="match status" value="1"/>
</dbReference>
<dbReference type="InterPro" id="IPR000048">
    <property type="entry name" value="IQ_motif_EF-hand-BS"/>
</dbReference>
<evidence type="ECO:0000313" key="2">
    <source>
        <dbReference type="EnsemblMetazoa" id="XP_014244681.1"/>
    </source>
</evidence>
<dbReference type="PROSITE" id="PS50096">
    <property type="entry name" value="IQ"/>
    <property type="match status" value="2"/>
</dbReference>
<reference evidence="2" key="1">
    <citation type="submission" date="2022-01" db="UniProtKB">
        <authorList>
            <consortium name="EnsemblMetazoa"/>
        </authorList>
    </citation>
    <scope>IDENTIFICATION</scope>
</reference>
<feature type="region of interest" description="Disordered" evidence="1">
    <location>
        <begin position="387"/>
        <end position="407"/>
    </location>
</feature>